<keyword evidence="2" id="KW-1133">Transmembrane helix</keyword>
<proteinExistence type="predicted"/>
<protein>
    <submittedName>
        <fullName evidence="3">Uncharacterized protein</fullName>
    </submittedName>
</protein>
<evidence type="ECO:0000313" key="4">
    <source>
        <dbReference type="Proteomes" id="UP000184292"/>
    </source>
</evidence>
<evidence type="ECO:0000313" key="3">
    <source>
        <dbReference type="EMBL" id="SHJ10815.1"/>
    </source>
</evidence>
<sequence>MSTAADAAAGPRASFGTPGGDGRAEGADAPGPSRRFEVVETYWGYILRSTEPAPAYVVVGQAVAALLGCVLAGAAIALWLFGSGAGDGGILAIKLCATVLMAALAGLLLWFATRGDRIEFQFDTSLGELREVVRNRAGRPTLSARYGFDGLGRATFEPCRGRGDLGWLMLHDLDGTQSLTVVRAERAAIAPLVGRLSRDLAAGSRRAAQFDAVQPLVERRRRPRPA</sequence>
<reference evidence="3 4" key="1">
    <citation type="submission" date="2016-11" db="EMBL/GenBank/DDBJ databases">
        <authorList>
            <person name="Jaros S."/>
            <person name="Januszkiewicz K."/>
            <person name="Wedrychowicz H."/>
        </authorList>
    </citation>
    <scope>NUCLEOTIDE SEQUENCE [LARGE SCALE GENOMIC DNA]</scope>
    <source>
        <strain evidence="3 4">DSM 100565</strain>
    </source>
</reference>
<dbReference type="OrthoDB" id="7867991at2"/>
<feature type="transmembrane region" description="Helical" evidence="2">
    <location>
        <begin position="88"/>
        <end position="112"/>
    </location>
</feature>
<evidence type="ECO:0000256" key="2">
    <source>
        <dbReference type="SAM" id="Phobius"/>
    </source>
</evidence>
<feature type="region of interest" description="Disordered" evidence="1">
    <location>
        <begin position="1"/>
        <end position="32"/>
    </location>
</feature>
<dbReference type="AlphaFoldDB" id="A0A1M6GLN8"/>
<gene>
    <name evidence="3" type="ORF">SAMN05444417_2800</name>
</gene>
<evidence type="ECO:0000256" key="1">
    <source>
        <dbReference type="SAM" id="MobiDB-lite"/>
    </source>
</evidence>
<name>A0A1M6GLN8_9RHOB</name>
<dbReference type="EMBL" id="FQYO01000005">
    <property type="protein sequence ID" value="SHJ10815.1"/>
    <property type="molecule type" value="Genomic_DNA"/>
</dbReference>
<organism evidence="3 4">
    <name type="scientific">Wenxinia saemankumensis</name>
    <dbReference type="NCBI Taxonomy" id="1447782"/>
    <lineage>
        <taxon>Bacteria</taxon>
        <taxon>Pseudomonadati</taxon>
        <taxon>Pseudomonadota</taxon>
        <taxon>Alphaproteobacteria</taxon>
        <taxon>Rhodobacterales</taxon>
        <taxon>Roseobacteraceae</taxon>
        <taxon>Wenxinia</taxon>
    </lineage>
</organism>
<accession>A0A1M6GLN8</accession>
<keyword evidence="2" id="KW-0812">Transmembrane</keyword>
<keyword evidence="2" id="KW-0472">Membrane</keyword>
<keyword evidence="4" id="KW-1185">Reference proteome</keyword>
<dbReference type="STRING" id="1447782.SAMN05444417_2800"/>
<dbReference type="RefSeq" id="WP_073332057.1">
    <property type="nucleotide sequence ID" value="NZ_FQYO01000005.1"/>
</dbReference>
<dbReference type="Proteomes" id="UP000184292">
    <property type="component" value="Unassembled WGS sequence"/>
</dbReference>
<feature type="transmembrane region" description="Helical" evidence="2">
    <location>
        <begin position="55"/>
        <end position="82"/>
    </location>
</feature>